<dbReference type="GO" id="GO:0016853">
    <property type="term" value="F:isomerase activity"/>
    <property type="evidence" value="ECO:0007669"/>
    <property type="project" value="UniProtKB-KW"/>
</dbReference>
<dbReference type="FunFam" id="2.130.10.10:FF:000306">
    <property type="entry name" value="3-carboxymuconate cyclase"/>
    <property type="match status" value="1"/>
</dbReference>
<organism evidence="2 3">
    <name type="scientific">Carnobacterium maltaromaticum LMA28</name>
    <dbReference type="NCBI Taxonomy" id="1234679"/>
    <lineage>
        <taxon>Bacteria</taxon>
        <taxon>Bacillati</taxon>
        <taxon>Bacillota</taxon>
        <taxon>Bacilli</taxon>
        <taxon>Lactobacillales</taxon>
        <taxon>Carnobacteriaceae</taxon>
        <taxon>Carnobacterium</taxon>
    </lineage>
</organism>
<dbReference type="OrthoDB" id="9790815at2"/>
<dbReference type="RefSeq" id="WP_015075669.1">
    <property type="nucleotide sequence ID" value="NC_019425.2"/>
</dbReference>
<evidence type="ECO:0000313" key="2">
    <source>
        <dbReference type="EMBL" id="CCO10250.1"/>
    </source>
</evidence>
<dbReference type="InterPro" id="IPR015943">
    <property type="entry name" value="WD40/YVTN_repeat-like_dom_sf"/>
</dbReference>
<evidence type="ECO:0000256" key="1">
    <source>
        <dbReference type="ARBA" id="ARBA00005564"/>
    </source>
</evidence>
<keyword evidence="2" id="KW-0413">Isomerase</keyword>
<evidence type="ECO:0008006" key="4">
    <source>
        <dbReference type="Google" id="ProtNLM"/>
    </source>
</evidence>
<dbReference type="KEGG" id="cml:BN424_759"/>
<dbReference type="STRING" id="1234679.BN424_759"/>
<dbReference type="InterPro" id="IPR050282">
    <property type="entry name" value="Cycloisomerase_2"/>
</dbReference>
<reference evidence="3" key="1">
    <citation type="journal article" date="2013" name="Genome Announc.">
        <title>Complete Chromosome Sequence of Carnobacterium maltaromaticum LMA 28.</title>
        <authorList>
            <person name="Cailliez-Grimal C."/>
            <person name="Chaillou S."/>
            <person name="Anba-Mondoloni J."/>
            <person name="Loux V."/>
            <person name="Afzal M.I."/>
            <person name="Rahman A."/>
            <person name="Kergourlay G."/>
            <person name="Champomier-Verges M.C."/>
            <person name="Zagorec M."/>
            <person name="Dalgaard P."/>
            <person name="Leisner J.J."/>
            <person name="Prevost H."/>
            <person name="Revol-Junelles A.M."/>
            <person name="Borges F."/>
        </authorList>
    </citation>
    <scope>NUCLEOTIDE SEQUENCE</scope>
    <source>
        <strain evidence="3">LMA28</strain>
    </source>
</reference>
<dbReference type="GO" id="GO:0005829">
    <property type="term" value="C:cytosol"/>
    <property type="evidence" value="ECO:0007669"/>
    <property type="project" value="TreeGrafter"/>
</dbReference>
<name>K8E2L8_CARML</name>
<dbReference type="EMBL" id="HE999757">
    <property type="protein sequence ID" value="CCO10250.1"/>
    <property type="molecule type" value="Genomic_DNA"/>
</dbReference>
<dbReference type="Pfam" id="PF10282">
    <property type="entry name" value="Lactonase"/>
    <property type="match status" value="1"/>
</dbReference>
<evidence type="ECO:0000313" key="3">
    <source>
        <dbReference type="Proteomes" id="UP000000212"/>
    </source>
</evidence>
<protein>
    <recommendedName>
        <fullName evidence="4">6-phosphogluconolactonase</fullName>
    </recommendedName>
</protein>
<dbReference type="Gene3D" id="2.130.10.10">
    <property type="entry name" value="YVTN repeat-like/Quinoprotein amine dehydrogenase"/>
    <property type="match status" value="1"/>
</dbReference>
<gene>
    <name evidence="2" type="primary">ywcC</name>
    <name evidence="2" type="ORF">BN424_759</name>
</gene>
<accession>K8E2L8</accession>
<dbReference type="HOGENOM" id="CLU_038716_3_1_9"/>
<dbReference type="SUPFAM" id="SSF51004">
    <property type="entry name" value="C-terminal (heme d1) domain of cytochrome cd1-nitrite reductase"/>
    <property type="match status" value="1"/>
</dbReference>
<dbReference type="PATRIC" id="fig|1234679.3.peg.740"/>
<dbReference type="InterPro" id="IPR019405">
    <property type="entry name" value="Lactonase_7-beta_prop"/>
</dbReference>
<proteinExistence type="inferred from homology"/>
<sequence length="346" mass="37512">MKETLFLGTYTKRESEGVYTITLDTEKKQLENLTLIAKVDSPTYLGLSKNQDFLYAVAKVDGDGGMSSYKKDASGTYQLVNSVTAAGAPPCYVGVDDARGFLYTANYHKGEIGVLKVAEDGTLTLVDTVAHTGSSVHENQTSPHAHYSDLTPDHNYVVACDLGTDSVYSYSVSTEGKLTEVSRYNAAPGTGPRHLVFNPNGKIAYLFGELSSVVIVLGYDATTGAFTEIQTISTIPNNFTDFNGGAAIRVSSDGKFLYASNRGHDSIVVYSISNEGKTLEQIQLIASEGQIPRDFNLDSTEDFVIVAHQDSDNLTLFSRDRETGLLNMIQKDVYAPECGLCIAIKR</sequence>
<dbReference type="PANTHER" id="PTHR30344">
    <property type="entry name" value="6-PHOSPHOGLUCONOLACTONASE-RELATED"/>
    <property type="match status" value="1"/>
</dbReference>
<dbReference type="AlphaFoldDB" id="K8E2L8"/>
<comment type="similarity">
    <text evidence="1">Belongs to the cycloisomerase 2 family.</text>
</comment>
<dbReference type="Proteomes" id="UP000000212">
    <property type="component" value="Chromosome"/>
</dbReference>
<dbReference type="GO" id="GO:0017057">
    <property type="term" value="F:6-phosphogluconolactonase activity"/>
    <property type="evidence" value="ECO:0007669"/>
    <property type="project" value="TreeGrafter"/>
</dbReference>
<dbReference type="InterPro" id="IPR011048">
    <property type="entry name" value="Haem_d1_sf"/>
</dbReference>
<dbReference type="eggNOG" id="COG2706">
    <property type="taxonomic scope" value="Bacteria"/>
</dbReference>
<keyword evidence="3" id="KW-1185">Reference proteome</keyword>
<dbReference type="PANTHER" id="PTHR30344:SF1">
    <property type="entry name" value="6-PHOSPHOGLUCONOLACTONASE"/>
    <property type="match status" value="1"/>
</dbReference>